<feature type="domain" description="Cas1p 10 TM acyl transferase" evidence="10">
    <location>
        <begin position="305"/>
        <end position="745"/>
    </location>
</feature>
<dbReference type="Proteomes" id="UP000193648">
    <property type="component" value="Unassembled WGS sequence"/>
</dbReference>
<keyword evidence="3 11" id="KW-0808">Transferase</keyword>
<dbReference type="OrthoDB" id="1932925at2759"/>
<dbReference type="GO" id="GO:0016020">
    <property type="term" value="C:membrane"/>
    <property type="evidence" value="ECO:0007669"/>
    <property type="project" value="UniProtKB-SubCell"/>
</dbReference>
<proteinExistence type="inferred from homology"/>
<dbReference type="RefSeq" id="XP_021883354.1">
    <property type="nucleotide sequence ID" value="XM_022021388.1"/>
</dbReference>
<feature type="transmembrane region" description="Helical" evidence="9">
    <location>
        <begin position="477"/>
        <end position="496"/>
    </location>
</feature>
<evidence type="ECO:0000256" key="2">
    <source>
        <dbReference type="ARBA" id="ARBA00010666"/>
    </source>
</evidence>
<evidence type="ECO:0000256" key="9">
    <source>
        <dbReference type="SAM" id="Phobius"/>
    </source>
</evidence>
<evidence type="ECO:0000259" key="10">
    <source>
        <dbReference type="Pfam" id="PF07779"/>
    </source>
</evidence>
<dbReference type="PANTHER" id="PTHR13533:SF1">
    <property type="entry name" value="N-ACETYLNEURAMINATE 9-O-ACETYLTRANSFERASE"/>
    <property type="match status" value="1"/>
</dbReference>
<comment type="similarity">
    <text evidence="2">Belongs to the PC-esterase family. CASD1 subfamily.</text>
</comment>
<feature type="transmembrane region" description="Helical" evidence="9">
    <location>
        <begin position="21"/>
        <end position="42"/>
    </location>
</feature>
<comment type="subcellular location">
    <subcellularLocation>
        <location evidence="1">Membrane</location>
        <topology evidence="1">Multi-pass membrane protein</topology>
    </subcellularLocation>
</comment>
<dbReference type="GO" id="GO:0005975">
    <property type="term" value="P:carbohydrate metabolic process"/>
    <property type="evidence" value="ECO:0007669"/>
    <property type="project" value="UniProtKB-ARBA"/>
</dbReference>
<feature type="transmembrane region" description="Helical" evidence="9">
    <location>
        <begin position="385"/>
        <end position="406"/>
    </location>
</feature>
<evidence type="ECO:0000256" key="4">
    <source>
        <dbReference type="ARBA" id="ARBA00022692"/>
    </source>
</evidence>
<evidence type="ECO:0000256" key="5">
    <source>
        <dbReference type="ARBA" id="ARBA00022989"/>
    </source>
</evidence>
<feature type="transmembrane region" description="Helical" evidence="9">
    <location>
        <begin position="453"/>
        <end position="470"/>
    </location>
</feature>
<dbReference type="PANTHER" id="PTHR13533">
    <property type="entry name" value="N-ACETYLNEURAMINATE 9-O-ACETYLTRANSFERASE"/>
    <property type="match status" value="1"/>
</dbReference>
<feature type="transmembrane region" description="Helical" evidence="9">
    <location>
        <begin position="318"/>
        <end position="338"/>
    </location>
</feature>
<evidence type="ECO:0000313" key="11">
    <source>
        <dbReference type="EMBL" id="ORZ22800.1"/>
    </source>
</evidence>
<keyword evidence="5 9" id="KW-1133">Transmembrane helix</keyword>
<evidence type="ECO:0000313" key="12">
    <source>
        <dbReference type="Proteomes" id="UP000193648"/>
    </source>
</evidence>
<feature type="transmembrane region" description="Helical" evidence="9">
    <location>
        <begin position="619"/>
        <end position="637"/>
    </location>
</feature>
<dbReference type="EMBL" id="MCFF01000010">
    <property type="protein sequence ID" value="ORZ22800.1"/>
    <property type="molecule type" value="Genomic_DNA"/>
</dbReference>
<evidence type="ECO:0000256" key="3">
    <source>
        <dbReference type="ARBA" id="ARBA00022679"/>
    </source>
</evidence>
<gene>
    <name evidence="11" type="ORF">BCR41DRAFT_320188</name>
</gene>
<dbReference type="Pfam" id="PF07779">
    <property type="entry name" value="Cas1_AcylT"/>
    <property type="match status" value="1"/>
</dbReference>
<name>A0A1Y2GTI1_9FUNG</name>
<feature type="transmembrane region" description="Helical" evidence="9">
    <location>
        <begin position="502"/>
        <end position="521"/>
    </location>
</feature>
<keyword evidence="4 9" id="KW-0812">Transmembrane</keyword>
<feature type="region of interest" description="Disordered" evidence="8">
    <location>
        <begin position="816"/>
        <end position="866"/>
    </location>
</feature>
<evidence type="ECO:0000256" key="8">
    <source>
        <dbReference type="SAM" id="MobiDB-lite"/>
    </source>
</evidence>
<protein>
    <submittedName>
        <fullName evidence="11">10 TM acyl transferase domain found in Cas1p-domain-containing protein</fullName>
    </submittedName>
</protein>
<feature type="transmembrane region" description="Helical" evidence="9">
    <location>
        <begin position="533"/>
        <end position="556"/>
    </location>
</feature>
<keyword evidence="7" id="KW-0325">Glycoprotein</keyword>
<dbReference type="GO" id="GO:0005794">
    <property type="term" value="C:Golgi apparatus"/>
    <property type="evidence" value="ECO:0007669"/>
    <property type="project" value="UniProtKB-ARBA"/>
</dbReference>
<evidence type="ECO:0000256" key="7">
    <source>
        <dbReference type="ARBA" id="ARBA00023180"/>
    </source>
</evidence>
<keyword evidence="6 9" id="KW-0472">Membrane</keyword>
<accession>A0A1Y2GTI1</accession>
<dbReference type="InterPro" id="IPR012419">
    <property type="entry name" value="Cas1_AcylTrans_dom"/>
</dbReference>
<dbReference type="GO" id="GO:0016740">
    <property type="term" value="F:transferase activity"/>
    <property type="evidence" value="ECO:0007669"/>
    <property type="project" value="UniProtKB-KW"/>
</dbReference>
<dbReference type="AlphaFoldDB" id="A0A1Y2GTI1"/>
<feature type="transmembrane region" description="Helical" evidence="9">
    <location>
        <begin position="350"/>
        <end position="373"/>
    </location>
</feature>
<organism evidence="11 12">
    <name type="scientific">Lobosporangium transversale</name>
    <dbReference type="NCBI Taxonomy" id="64571"/>
    <lineage>
        <taxon>Eukaryota</taxon>
        <taxon>Fungi</taxon>
        <taxon>Fungi incertae sedis</taxon>
        <taxon>Mucoromycota</taxon>
        <taxon>Mortierellomycotina</taxon>
        <taxon>Mortierellomycetes</taxon>
        <taxon>Mortierellales</taxon>
        <taxon>Mortierellaceae</taxon>
        <taxon>Lobosporangium</taxon>
    </lineage>
</organism>
<dbReference type="InParanoid" id="A0A1Y2GTI1"/>
<evidence type="ECO:0000256" key="1">
    <source>
        <dbReference type="ARBA" id="ARBA00004141"/>
    </source>
</evidence>
<evidence type="ECO:0000256" key="6">
    <source>
        <dbReference type="ARBA" id="ARBA00023136"/>
    </source>
</evidence>
<reference evidence="11 12" key="1">
    <citation type="submission" date="2016-07" db="EMBL/GenBank/DDBJ databases">
        <title>Pervasive Adenine N6-methylation of Active Genes in Fungi.</title>
        <authorList>
            <consortium name="DOE Joint Genome Institute"/>
            <person name="Mondo S.J."/>
            <person name="Dannebaum R.O."/>
            <person name="Kuo R.C."/>
            <person name="Labutti K."/>
            <person name="Haridas S."/>
            <person name="Kuo A."/>
            <person name="Salamov A."/>
            <person name="Ahrendt S.R."/>
            <person name="Lipzen A."/>
            <person name="Sullivan W."/>
            <person name="Andreopoulos W.B."/>
            <person name="Clum A."/>
            <person name="Lindquist E."/>
            <person name="Daum C."/>
            <person name="Ramamoorthy G.K."/>
            <person name="Gryganskyi A."/>
            <person name="Culley D."/>
            <person name="Magnuson J.K."/>
            <person name="James T.Y."/>
            <person name="O'Malley M.A."/>
            <person name="Stajich J.E."/>
            <person name="Spatafora J.W."/>
            <person name="Visel A."/>
            <person name="Grigoriev I.V."/>
        </authorList>
    </citation>
    <scope>NUCLEOTIDE SEQUENCE [LARGE SCALE GENOMIC DNA]</scope>
    <source>
        <strain evidence="11 12">NRRL 3116</strain>
    </source>
</reference>
<feature type="transmembrane region" description="Helical" evidence="9">
    <location>
        <begin position="902"/>
        <end position="919"/>
    </location>
</feature>
<dbReference type="GeneID" id="33563232"/>
<feature type="transmembrane region" description="Helical" evidence="9">
    <location>
        <begin position="427"/>
        <end position="447"/>
    </location>
</feature>
<feature type="transmembrane region" description="Helical" evidence="9">
    <location>
        <begin position="576"/>
        <end position="598"/>
    </location>
</feature>
<sequence>MQIPASLSRSTSSSNMYQRSLQALFVGAAIAVVVLATLKQIFDPADRTRCESLLNHGSWLDIEGTQWQPKGCMLRTYNPQYTTSCIGGSRVVMIGDSVSRQLYYSLVKKVIPDASTDGDRHSDIFNRDPESGTTFEFYWDPVLNSTKTMALLTASEDRVMRSEEKTPSIFLVGTGLWFLRYAEWSGGIDQWQHIMERLILQMGSPRLEPLAQHLFISPIPSVNTEKLSEERLRTLLPDEINKMNTFLKDATRGSSITVPFAWTKMTKTAASETKDGLHYADRIMAVEADILLNYICNNKLPKTPPMSTTCCFDYPSNYWFQTLMLGIFLVWLPLGLVVQTYYRHHAASSFFPSLTVLRSFAVVAGAVVYMYYADRTSLFAKGNKFFSWSTFISLIFLCIVAGSMTLKRAEKDQVFLNRDQTDEWKGWMQIVILIYHYVAASSVSSIYNPIRMLVASYLFMTGFGHFVFYYKKADFGFNRVASILVRLNLLTVLLTYTMNTTYLAYYFAPLVSFFYLTIYVMMYIGHTHNHNPVFIISKVLITAIITTTIIRVPFFLDTAFTVLRFFFGISWSATEWRFRLHLDVWIVFIGALFAYGFIKAQEISITTHPHWDTIRRASIIASVIGLVGYFIFEISMQKFEYNLWHPYISWIPIISFVILRNSTAVLRNTTSTFYSFVGKCSLETFICQFHMWLAGDTKGILVISPWAEGPGAWSFNLALSSFLFLMVAHVLSGATGELSDWLVTGREPKPKVNTAIPTVITTAERMPISAKEREGGSVLPITVKRQSVMVSPIAASAGVAGPATLKNLMEASLAREVANGKPSESGATGQQDEALTHLNHPKTTDSAGREKSGTATNGGEKKEGVVLQIDTRNTNSLRSGGAVSSALSPTSITFKSLWAKPVWKVGIFLGIIWVLNYGSTWRSNTPS</sequence>
<comment type="caution">
    <text evidence="11">The sequence shown here is derived from an EMBL/GenBank/DDBJ whole genome shotgun (WGS) entry which is preliminary data.</text>
</comment>
<keyword evidence="12" id="KW-1185">Reference proteome</keyword>